<accession>A0ABQ2MSD9</accession>
<dbReference type="InterPro" id="IPR057169">
    <property type="entry name" value="DUF7847"/>
</dbReference>
<comment type="caution">
    <text evidence="4">The sequence shown here is derived from an EMBL/GenBank/DDBJ whole genome shotgun (WGS) entry which is preliminary data.</text>
</comment>
<dbReference type="RefSeq" id="WP_189039819.1">
    <property type="nucleotide sequence ID" value="NZ_BMMP01000025.1"/>
</dbReference>
<feature type="domain" description="DUF7847" evidence="3">
    <location>
        <begin position="159"/>
        <end position="374"/>
    </location>
</feature>
<evidence type="ECO:0000313" key="4">
    <source>
        <dbReference type="EMBL" id="GGO57660.1"/>
    </source>
</evidence>
<evidence type="ECO:0000313" key="5">
    <source>
        <dbReference type="Proteomes" id="UP000631535"/>
    </source>
</evidence>
<feature type="compositionally biased region" description="Low complexity" evidence="1">
    <location>
        <begin position="1"/>
        <end position="25"/>
    </location>
</feature>
<feature type="region of interest" description="Disordered" evidence="1">
    <location>
        <begin position="1"/>
        <end position="86"/>
    </location>
</feature>
<dbReference type="PANTHER" id="PTHR33133:SF1">
    <property type="entry name" value="EXPRESSED PROTEIN-RELATED"/>
    <property type="match status" value="1"/>
</dbReference>
<evidence type="ECO:0000256" key="2">
    <source>
        <dbReference type="SAM" id="Phobius"/>
    </source>
</evidence>
<dbReference type="EMBL" id="BMMP01000025">
    <property type="protein sequence ID" value="GGO57660.1"/>
    <property type="molecule type" value="Genomic_DNA"/>
</dbReference>
<name>A0ABQ2MSD9_9ACTN</name>
<feature type="transmembrane region" description="Helical" evidence="2">
    <location>
        <begin position="243"/>
        <end position="265"/>
    </location>
</feature>
<evidence type="ECO:0000259" key="3">
    <source>
        <dbReference type="Pfam" id="PF25231"/>
    </source>
</evidence>
<dbReference type="Pfam" id="PF25231">
    <property type="entry name" value="DUF7847"/>
    <property type="match status" value="1"/>
</dbReference>
<sequence length="409" mass="41967">MNDTPGWTSPGSSPSDGSPESGQPSQTPGSAPHGGPADGPPRNWSAQQPPAYGGAGWGGPSAPPGWGKAGGGWSHQPPAAKPGVIPLRPLGVGEILDGAVTTMRAHWRTVLSISLVVAVVVQLVGTLVTGFWLRETTDLTALRKNPEPTPEQLMDAMSSALSSSGVAVLVDTLGTVIATAMLMIVVSRAVLGRTVDVGEAWRDSRPQLLRLLGLLVLVPLLVSLTIVAGAAPGLVSLAAGLETLSVVLMVLGLVGGLIGAIWLWVRFSLAAPALMLEKQGVLTAMRRSAKLVRGSWWRVFGVQILAAILVFIVASIIQMPATLVGALVSGEGISALTDPAADTSWGSLISTGIGAVIASTITFPIRAGVTALIYLDQRIRSEALDLELARAAGISGYGEQLADRPAAGG</sequence>
<evidence type="ECO:0000256" key="1">
    <source>
        <dbReference type="SAM" id="MobiDB-lite"/>
    </source>
</evidence>
<feature type="transmembrane region" description="Helical" evidence="2">
    <location>
        <begin position="110"/>
        <end position="133"/>
    </location>
</feature>
<feature type="transmembrane region" description="Helical" evidence="2">
    <location>
        <begin position="353"/>
        <end position="375"/>
    </location>
</feature>
<organism evidence="4 5">
    <name type="scientific">Streptomyces daqingensis</name>
    <dbReference type="NCBI Taxonomy" id="1472640"/>
    <lineage>
        <taxon>Bacteria</taxon>
        <taxon>Bacillati</taxon>
        <taxon>Actinomycetota</taxon>
        <taxon>Actinomycetes</taxon>
        <taxon>Kitasatosporales</taxon>
        <taxon>Streptomycetaceae</taxon>
        <taxon>Streptomyces</taxon>
    </lineage>
</organism>
<gene>
    <name evidence="4" type="ORF">GCM10012287_54060</name>
</gene>
<feature type="transmembrane region" description="Helical" evidence="2">
    <location>
        <begin position="295"/>
        <end position="317"/>
    </location>
</feature>
<dbReference type="PANTHER" id="PTHR33133">
    <property type="entry name" value="OS08G0107100 PROTEIN-RELATED"/>
    <property type="match status" value="1"/>
</dbReference>
<keyword evidence="2" id="KW-0472">Membrane</keyword>
<proteinExistence type="predicted"/>
<feature type="transmembrane region" description="Helical" evidence="2">
    <location>
        <begin position="211"/>
        <end position="231"/>
    </location>
</feature>
<keyword evidence="2" id="KW-1133">Transmembrane helix</keyword>
<keyword evidence="5" id="KW-1185">Reference proteome</keyword>
<keyword evidence="2" id="KW-0812">Transmembrane</keyword>
<dbReference type="Proteomes" id="UP000631535">
    <property type="component" value="Unassembled WGS sequence"/>
</dbReference>
<protein>
    <submittedName>
        <fullName evidence="4">Membrane protein</fullName>
    </submittedName>
</protein>
<reference evidence="5" key="1">
    <citation type="journal article" date="2019" name="Int. J. Syst. Evol. Microbiol.">
        <title>The Global Catalogue of Microorganisms (GCM) 10K type strain sequencing project: providing services to taxonomists for standard genome sequencing and annotation.</title>
        <authorList>
            <consortium name="The Broad Institute Genomics Platform"/>
            <consortium name="The Broad Institute Genome Sequencing Center for Infectious Disease"/>
            <person name="Wu L."/>
            <person name="Ma J."/>
        </authorList>
    </citation>
    <scope>NUCLEOTIDE SEQUENCE [LARGE SCALE GENOMIC DNA]</scope>
    <source>
        <strain evidence="5">CGMCC 4.7178</strain>
    </source>
</reference>
<feature type="transmembrane region" description="Helical" evidence="2">
    <location>
        <begin position="166"/>
        <end position="191"/>
    </location>
</feature>